<feature type="compositionally biased region" description="Pro residues" evidence="1">
    <location>
        <begin position="86"/>
        <end position="97"/>
    </location>
</feature>
<evidence type="ECO:0000313" key="2">
    <source>
        <dbReference type="EMBL" id="KAG1768752.1"/>
    </source>
</evidence>
<protein>
    <submittedName>
        <fullName evidence="2">Uncharacterized protein</fullName>
    </submittedName>
</protein>
<keyword evidence="3" id="KW-1185">Reference proteome</keyword>
<evidence type="ECO:0000256" key="1">
    <source>
        <dbReference type="SAM" id="MobiDB-lite"/>
    </source>
</evidence>
<reference evidence="2" key="1">
    <citation type="journal article" date="2020" name="New Phytol.">
        <title>Comparative genomics reveals dynamic genome evolution in host specialist ectomycorrhizal fungi.</title>
        <authorList>
            <person name="Lofgren L.A."/>
            <person name="Nguyen N.H."/>
            <person name="Vilgalys R."/>
            <person name="Ruytinx J."/>
            <person name="Liao H.L."/>
            <person name="Branco S."/>
            <person name="Kuo A."/>
            <person name="LaButti K."/>
            <person name="Lipzen A."/>
            <person name="Andreopoulos W."/>
            <person name="Pangilinan J."/>
            <person name="Riley R."/>
            <person name="Hundley H."/>
            <person name="Na H."/>
            <person name="Barry K."/>
            <person name="Grigoriev I.V."/>
            <person name="Stajich J.E."/>
            <person name="Kennedy P.G."/>
        </authorList>
    </citation>
    <scope>NUCLEOTIDE SEQUENCE</scope>
    <source>
        <strain evidence="2">DOB743</strain>
    </source>
</reference>
<dbReference type="Proteomes" id="UP000714275">
    <property type="component" value="Unassembled WGS sequence"/>
</dbReference>
<feature type="compositionally biased region" description="Low complexity" evidence="1">
    <location>
        <begin position="151"/>
        <end position="172"/>
    </location>
</feature>
<evidence type="ECO:0000313" key="3">
    <source>
        <dbReference type="Proteomes" id="UP000714275"/>
    </source>
</evidence>
<organism evidence="2 3">
    <name type="scientific">Suillus placidus</name>
    <dbReference type="NCBI Taxonomy" id="48579"/>
    <lineage>
        <taxon>Eukaryota</taxon>
        <taxon>Fungi</taxon>
        <taxon>Dikarya</taxon>
        <taxon>Basidiomycota</taxon>
        <taxon>Agaricomycotina</taxon>
        <taxon>Agaricomycetes</taxon>
        <taxon>Agaricomycetidae</taxon>
        <taxon>Boletales</taxon>
        <taxon>Suillineae</taxon>
        <taxon>Suillaceae</taxon>
        <taxon>Suillus</taxon>
    </lineage>
</organism>
<proteinExistence type="predicted"/>
<feature type="region of interest" description="Disordered" evidence="1">
    <location>
        <begin position="74"/>
        <end position="183"/>
    </location>
</feature>
<name>A0A9P6ZJF9_9AGAM</name>
<comment type="caution">
    <text evidence="2">The sequence shown here is derived from an EMBL/GenBank/DDBJ whole genome shotgun (WGS) entry which is preliminary data.</text>
</comment>
<gene>
    <name evidence="2" type="ORF">EV702DRAFT_1203159</name>
</gene>
<sequence>MDISPSGGGYPWNNDIEPAEYPCDGTEDIQDIICRIEEDFPEDLTNGPPRYVSVPYNNPLFQLLSSVPGPQLPVPHAPAAAHTPAPHFPMPPFPAPQPAAASSSRALHSPVPPPHIPAPHHVASGSGALHSPAPPHQAHAFSSPGPPTPGPSTLYPSAPGPSTLGPPTLSSPTPGPSAPAPVASASISAPAAKAINFVMVMDGERGKRVSKKTGVMKTRHVPKMPQALKDYDPHKPEDDATIVLIVEEAERKMQEQAVRQMKLTDQGDRELKVKAELQAAANKHFPMDAASADAWADRNWVALYNHLSKPLSDIMRKLKSVAETHYIQGYALRPGARSPEALNEKSYAMKRVQELIPPATPEDEFAILAFIFDIHSSYPLEHPVIWNVLLDTVSTLGYNKYIGEAESLDGLFMSTVAAIYSCLVQVPKGKKLTVLASTDILSTLIRLTDPDQPFAVQGEVLLTFLFLVHSAVHRNSTPA</sequence>
<accession>A0A9P6ZJF9</accession>
<dbReference type="AlphaFoldDB" id="A0A9P6ZJF9"/>
<dbReference type="OrthoDB" id="2678898at2759"/>
<dbReference type="EMBL" id="JABBWD010000077">
    <property type="protein sequence ID" value="KAG1768752.1"/>
    <property type="molecule type" value="Genomic_DNA"/>
</dbReference>